<evidence type="ECO:0000256" key="2">
    <source>
        <dbReference type="ARBA" id="ARBA00022679"/>
    </source>
</evidence>
<dbReference type="AlphaFoldDB" id="A0AAE9YAR1"/>
<dbReference type="NCBIfam" id="TIGR00113">
    <property type="entry name" value="queA"/>
    <property type="match status" value="1"/>
</dbReference>
<accession>A0AAE9YAR1</accession>
<dbReference type="HAMAP" id="MF_00113">
    <property type="entry name" value="QueA"/>
    <property type="match status" value="1"/>
</dbReference>
<keyword evidence="1 5" id="KW-0963">Cytoplasm</keyword>
<dbReference type="KEGG" id="ima:PO878_09640"/>
<keyword evidence="7" id="KW-1185">Reference proteome</keyword>
<dbReference type="InterPro" id="IPR036100">
    <property type="entry name" value="QueA_sf"/>
</dbReference>
<dbReference type="EC" id="2.4.99.17" evidence="5"/>
<comment type="subcellular location">
    <subcellularLocation>
        <location evidence="5">Cytoplasm</location>
    </subcellularLocation>
</comment>
<name>A0AAE9YAR1_9ACTN</name>
<keyword evidence="2 5" id="KW-0808">Transferase</keyword>
<proteinExistence type="inferred from homology"/>
<dbReference type="PANTHER" id="PTHR30307:SF0">
    <property type="entry name" value="S-ADENOSYLMETHIONINE:TRNA RIBOSYLTRANSFERASE-ISOMERASE"/>
    <property type="match status" value="1"/>
</dbReference>
<gene>
    <name evidence="5 6" type="primary">queA</name>
    <name evidence="6" type="ORF">PO878_09640</name>
</gene>
<dbReference type="Proteomes" id="UP001216390">
    <property type="component" value="Chromosome"/>
</dbReference>
<dbReference type="Gene3D" id="2.40.10.240">
    <property type="entry name" value="QueA-like"/>
    <property type="match status" value="1"/>
</dbReference>
<organism evidence="6 7">
    <name type="scientific">Iamia majanohamensis</name>
    <dbReference type="NCBI Taxonomy" id="467976"/>
    <lineage>
        <taxon>Bacteria</taxon>
        <taxon>Bacillati</taxon>
        <taxon>Actinomycetota</taxon>
        <taxon>Acidimicrobiia</taxon>
        <taxon>Acidimicrobiales</taxon>
        <taxon>Iamiaceae</taxon>
        <taxon>Iamia</taxon>
    </lineage>
</organism>
<protein>
    <recommendedName>
        <fullName evidence="5">S-adenosylmethionine:tRNA ribosyltransferase-isomerase</fullName>
        <ecNumber evidence="5">2.4.99.17</ecNumber>
    </recommendedName>
    <alternativeName>
        <fullName evidence="5">Queuosine biosynthesis protein QueA</fullName>
    </alternativeName>
</protein>
<keyword evidence="4 5" id="KW-0671">Queuosine biosynthesis</keyword>
<evidence type="ECO:0000256" key="3">
    <source>
        <dbReference type="ARBA" id="ARBA00022691"/>
    </source>
</evidence>
<comment type="subunit">
    <text evidence="5">Monomer.</text>
</comment>
<evidence type="ECO:0000256" key="5">
    <source>
        <dbReference type="HAMAP-Rule" id="MF_00113"/>
    </source>
</evidence>
<evidence type="ECO:0000256" key="4">
    <source>
        <dbReference type="ARBA" id="ARBA00022785"/>
    </source>
</evidence>
<comment type="pathway">
    <text evidence="5">tRNA modification; tRNA-queuosine biosynthesis.</text>
</comment>
<dbReference type="Pfam" id="PF02547">
    <property type="entry name" value="Queuosine_synth"/>
    <property type="match status" value="1"/>
</dbReference>
<dbReference type="PANTHER" id="PTHR30307">
    <property type="entry name" value="S-ADENOSYLMETHIONINE:TRNA RIBOSYLTRANSFERASE-ISOMERASE"/>
    <property type="match status" value="1"/>
</dbReference>
<comment type="catalytic activity">
    <reaction evidence="5">
        <text>7-aminomethyl-7-carbaguanosine(34) in tRNA + S-adenosyl-L-methionine = epoxyqueuosine(34) in tRNA + adenine + L-methionine + 2 H(+)</text>
        <dbReference type="Rhea" id="RHEA:32155"/>
        <dbReference type="Rhea" id="RHEA-COMP:10342"/>
        <dbReference type="Rhea" id="RHEA-COMP:18582"/>
        <dbReference type="ChEBI" id="CHEBI:15378"/>
        <dbReference type="ChEBI" id="CHEBI:16708"/>
        <dbReference type="ChEBI" id="CHEBI:57844"/>
        <dbReference type="ChEBI" id="CHEBI:59789"/>
        <dbReference type="ChEBI" id="CHEBI:82833"/>
        <dbReference type="ChEBI" id="CHEBI:194443"/>
        <dbReference type="EC" id="2.4.99.17"/>
    </reaction>
</comment>
<dbReference type="GO" id="GO:0005737">
    <property type="term" value="C:cytoplasm"/>
    <property type="evidence" value="ECO:0007669"/>
    <property type="project" value="UniProtKB-SubCell"/>
</dbReference>
<comment type="similarity">
    <text evidence="5">Belongs to the QueA family.</text>
</comment>
<dbReference type="InterPro" id="IPR003699">
    <property type="entry name" value="QueA"/>
</dbReference>
<reference evidence="6" key="1">
    <citation type="submission" date="2023-01" db="EMBL/GenBank/DDBJ databases">
        <title>The diversity of Class Acidimicrobiia in South China Sea sediment environments and the proposal of Iamia marina sp. nov., a novel species of the genus Iamia.</title>
        <authorList>
            <person name="He Y."/>
            <person name="Tian X."/>
        </authorList>
    </citation>
    <scope>NUCLEOTIDE SEQUENCE</scope>
    <source>
        <strain evidence="6">DSM 19957</strain>
    </source>
</reference>
<keyword evidence="6" id="KW-0328">Glycosyltransferase</keyword>
<dbReference type="SUPFAM" id="SSF111337">
    <property type="entry name" value="QueA-like"/>
    <property type="match status" value="1"/>
</dbReference>
<evidence type="ECO:0000313" key="7">
    <source>
        <dbReference type="Proteomes" id="UP001216390"/>
    </source>
</evidence>
<dbReference type="InterPro" id="IPR042118">
    <property type="entry name" value="QueA_dom1"/>
</dbReference>
<dbReference type="NCBIfam" id="NF001140">
    <property type="entry name" value="PRK00147.1"/>
    <property type="match status" value="1"/>
</dbReference>
<dbReference type="Gene3D" id="3.40.1780.10">
    <property type="entry name" value="QueA-like"/>
    <property type="match status" value="1"/>
</dbReference>
<comment type="function">
    <text evidence="5">Transfers and isomerizes the ribose moiety from AdoMet to the 7-aminomethyl group of 7-deazaguanine (preQ1-tRNA) to give epoxyqueuosine (oQ-tRNA).</text>
</comment>
<dbReference type="InterPro" id="IPR042119">
    <property type="entry name" value="QueA_dom2"/>
</dbReference>
<keyword evidence="3 5" id="KW-0949">S-adenosyl-L-methionine</keyword>
<dbReference type="GO" id="GO:0008616">
    <property type="term" value="P:tRNA queuosine(34) biosynthetic process"/>
    <property type="evidence" value="ECO:0007669"/>
    <property type="project" value="UniProtKB-UniRule"/>
</dbReference>
<dbReference type="EMBL" id="CP116942">
    <property type="protein sequence ID" value="WCO68986.1"/>
    <property type="molecule type" value="Genomic_DNA"/>
</dbReference>
<dbReference type="GO" id="GO:0051075">
    <property type="term" value="F:S-adenosylmethionine:tRNA ribosyltransferase-isomerase activity"/>
    <property type="evidence" value="ECO:0007669"/>
    <property type="project" value="UniProtKB-EC"/>
</dbReference>
<evidence type="ECO:0000256" key="1">
    <source>
        <dbReference type="ARBA" id="ARBA00022490"/>
    </source>
</evidence>
<dbReference type="RefSeq" id="WP_272738500.1">
    <property type="nucleotide sequence ID" value="NZ_CP116942.1"/>
</dbReference>
<evidence type="ECO:0000313" key="6">
    <source>
        <dbReference type="EMBL" id="WCO68986.1"/>
    </source>
</evidence>
<sequence length="346" mass="37200">MGTPVDSFAYDLPEVAIAQVPVEPRDGARLLVDRGPRRAPDDRGVRDLPTLLDPGDVLVVNETRVLPARVRATKATGGAVEVLLLERETSGSWQALVRPGRRVPPGTRVTAGGLAIEVAQDLGDGVRRVHLHPGEAGAAGELAALDAVGEVPLPPYVHAALDDPERYQTVYARTPGSVAAPTAGLHLTPRVLDAVRDRGVRVEALDLRVGLGTFRPLATDTVEAHRMHEEAYRVEPEVLDACARARAHGRRVVAVGTTTLRALEAAAASGAAEGRTDIYIHGDFGFRVVDRLLTNFHVPRSSLLVLVDAFVGPRWRALYDHALAEGYRVLSFGDCALLDRRWGRAA</sequence>